<proteinExistence type="predicted"/>
<dbReference type="AlphaFoldDB" id="A0A5N4DUU2"/>
<keyword evidence="3" id="KW-1185">Reference proteome</keyword>
<comment type="caution">
    <text evidence="2">The sequence shown here is derived from an EMBL/GenBank/DDBJ whole genome shotgun (WGS) entry which is preliminary data.</text>
</comment>
<feature type="region of interest" description="Disordered" evidence="1">
    <location>
        <begin position="22"/>
        <end position="53"/>
    </location>
</feature>
<dbReference type="Proteomes" id="UP000299084">
    <property type="component" value="Unassembled WGS sequence"/>
</dbReference>
<accession>A0A5N4DUU2</accession>
<sequence length="69" mass="8212">MKRHLPRRAFLCEPVWAVTSKRPPAAEGRRGALRARKPFTFQPQRHTCPAPENPHWRKALRLQRMWESL</sequence>
<evidence type="ECO:0000256" key="1">
    <source>
        <dbReference type="SAM" id="MobiDB-lite"/>
    </source>
</evidence>
<gene>
    <name evidence="2" type="ORF">Cadr_000012346</name>
</gene>
<reference evidence="2 3" key="1">
    <citation type="journal article" date="2019" name="Mol. Ecol. Resour.">
        <title>Improving Illumina assemblies with Hi-C and long reads: an example with the North African dromedary.</title>
        <authorList>
            <person name="Elbers J.P."/>
            <person name="Rogers M.F."/>
            <person name="Perelman P.L."/>
            <person name="Proskuryakova A.A."/>
            <person name="Serdyukova N.A."/>
            <person name="Johnson W.E."/>
            <person name="Horin P."/>
            <person name="Corander J."/>
            <person name="Murphy D."/>
            <person name="Burger P.A."/>
        </authorList>
    </citation>
    <scope>NUCLEOTIDE SEQUENCE [LARGE SCALE GENOMIC DNA]</scope>
    <source>
        <strain evidence="2">Drom800</strain>
        <tissue evidence="2">Blood</tissue>
    </source>
</reference>
<protein>
    <submittedName>
        <fullName evidence="2">Uncharacterized protein</fullName>
    </submittedName>
</protein>
<dbReference type="EMBL" id="JWIN03000009">
    <property type="protein sequence ID" value="KAB1274879.1"/>
    <property type="molecule type" value="Genomic_DNA"/>
</dbReference>
<evidence type="ECO:0000313" key="2">
    <source>
        <dbReference type="EMBL" id="KAB1274879.1"/>
    </source>
</evidence>
<name>A0A5N4DUU2_CAMDR</name>
<evidence type="ECO:0000313" key="3">
    <source>
        <dbReference type="Proteomes" id="UP000299084"/>
    </source>
</evidence>
<organism evidence="2 3">
    <name type="scientific">Camelus dromedarius</name>
    <name type="common">Dromedary</name>
    <name type="synonym">Arabian camel</name>
    <dbReference type="NCBI Taxonomy" id="9838"/>
    <lineage>
        <taxon>Eukaryota</taxon>
        <taxon>Metazoa</taxon>
        <taxon>Chordata</taxon>
        <taxon>Craniata</taxon>
        <taxon>Vertebrata</taxon>
        <taxon>Euteleostomi</taxon>
        <taxon>Mammalia</taxon>
        <taxon>Eutheria</taxon>
        <taxon>Laurasiatheria</taxon>
        <taxon>Artiodactyla</taxon>
        <taxon>Tylopoda</taxon>
        <taxon>Camelidae</taxon>
        <taxon>Camelus</taxon>
    </lineage>
</organism>